<dbReference type="SUPFAM" id="SSF63411">
    <property type="entry name" value="LuxS/MPP-like metallohydrolase"/>
    <property type="match status" value="4"/>
</dbReference>
<evidence type="ECO:0000259" key="1">
    <source>
        <dbReference type="SMART" id="SM01264"/>
    </source>
</evidence>
<dbReference type="SMART" id="SM01264">
    <property type="entry name" value="M16C_associated"/>
    <property type="match status" value="1"/>
</dbReference>
<evidence type="ECO:0000313" key="2">
    <source>
        <dbReference type="EMBL" id="BBA33036.1"/>
    </source>
</evidence>
<dbReference type="Pfam" id="PF00675">
    <property type="entry name" value="Peptidase_M16"/>
    <property type="match status" value="1"/>
</dbReference>
<dbReference type="Pfam" id="PF08367">
    <property type="entry name" value="M16C_assoc"/>
    <property type="match status" value="1"/>
</dbReference>
<dbReference type="EMBL" id="AP017928">
    <property type="protein sequence ID" value="BBA33036.1"/>
    <property type="molecule type" value="Genomic_DNA"/>
</dbReference>
<feature type="domain" description="Peptidase M16C associated" evidence="1">
    <location>
        <begin position="469"/>
        <end position="716"/>
    </location>
</feature>
<gene>
    <name evidence="2" type="ORF">sS8_1074</name>
</gene>
<organism evidence="2 3">
    <name type="scientific">Methylocaldum marinum</name>
    <dbReference type="NCBI Taxonomy" id="1432792"/>
    <lineage>
        <taxon>Bacteria</taxon>
        <taxon>Pseudomonadati</taxon>
        <taxon>Pseudomonadota</taxon>
        <taxon>Gammaproteobacteria</taxon>
        <taxon>Methylococcales</taxon>
        <taxon>Methylococcaceae</taxon>
        <taxon>Methylocaldum</taxon>
    </lineage>
</organism>
<dbReference type="RefSeq" id="WP_119628710.1">
    <property type="nucleotide sequence ID" value="NZ_AP017928.1"/>
</dbReference>
<dbReference type="PANTHER" id="PTHR43016">
    <property type="entry name" value="PRESEQUENCE PROTEASE"/>
    <property type="match status" value="1"/>
</dbReference>
<protein>
    <submittedName>
        <fullName evidence="2">Peptidase M16C associated domain-containing protein</fullName>
    </submittedName>
</protein>
<evidence type="ECO:0000313" key="3">
    <source>
        <dbReference type="Proteomes" id="UP000266313"/>
    </source>
</evidence>
<dbReference type="PANTHER" id="PTHR43016:SF13">
    <property type="entry name" value="PRESEQUENCE PROTEASE, MITOCHONDRIAL"/>
    <property type="match status" value="1"/>
</dbReference>
<sequence>MNQAVQYPLCHPKFEWLRSTRVDSLKVDVQEFRHRETEALHIHVAADDDQNAFLVAFRTVPEDSTGVAHILEHTSLCGSRRYPVRDPFFMMIRRSLNTFMNAFTASDWTAYPFASRNRKDFQNLLGVYLDAVFFPNLNPLDFAQEGHRIEFAVPDDPDSELVFKGVVFNEMKGAMSSPVSALWQSLTAAVFPSITYHFNSGGDPEAIPNLTYQQLKAFHRSHYHPSNAVFMTFGDIPPHQHQGVFQEWLADFEFKPLNIRVPDEHRYDSPLRVEDAYALDGERDTRNKTHIVVGWLLNKSTDIEEVLRSHLLAGVLLNNGASPLRRALETTDLGCAPSPLCGLKDSMREMLFVAGLEGSNPEQAEAVERLIFGVLEEVAENGVDPAMVEALLHQLELHQREITGDGFPYGLQLMLRALRPALHGADPVSALDIDAALERLRERIKDPGFIKALVREQLLNNRHWVRLVMKPDPELGAGRAREEAERLASIRAGMDEAEKKRVIEQAIALAERQSVEDDPELLPKVGLEDVPADLPIPEGVTVPLAGIPATWFSCGTNGLFYEELVIDIPALDDELTRFVPMLCDMVTEVGSGGRDYLATQALHSAVTGGIGARVAVRGAVDDLNTSRGVFVVSGKALARNHGALTEILRETVETARFDELSRLRELVKQKRLRLEQSVTGNGHVLAMLAAAAELSPIAALAHNWQGLTGIRAIKALDDSLDSEAILKDLAERLRNLRDTLLTAPRQLLLIGESEARQAFLAALGACWEDRYQLKTGGHFNPPAKGEYPVRQAWTVSTQVNFCAKAYPAAPAEHPDAPALMVLAGFLRNNFLHRAIREQGGAYGGGATVDLDAGAFRFFSYRDPRLAETLADFDASVDWLFDRTHESRLIEEAILGVIGSIDKPASPAGEAKKAFHAALHGRTAEQRRRFRSRVLEVQLEDLRRVAETYLRPERASTAVITSETTLSRYPEQDLQVMHL</sequence>
<dbReference type="Proteomes" id="UP000266313">
    <property type="component" value="Chromosome"/>
</dbReference>
<dbReference type="InterPro" id="IPR011249">
    <property type="entry name" value="Metalloenz_LuxS/M16"/>
</dbReference>
<dbReference type="GO" id="GO:0046872">
    <property type="term" value="F:metal ion binding"/>
    <property type="evidence" value="ECO:0007669"/>
    <property type="project" value="InterPro"/>
</dbReference>
<dbReference type="GO" id="GO:0006508">
    <property type="term" value="P:proteolysis"/>
    <property type="evidence" value="ECO:0007669"/>
    <property type="project" value="InterPro"/>
</dbReference>
<proteinExistence type="predicted"/>
<accession>A0A250KNB2</accession>
<dbReference type="Pfam" id="PF05193">
    <property type="entry name" value="Peptidase_M16_C"/>
    <property type="match status" value="1"/>
</dbReference>
<dbReference type="InterPro" id="IPR013578">
    <property type="entry name" value="Peptidase_M16C_assoc"/>
</dbReference>
<reference evidence="2 3" key="1">
    <citation type="submission" date="2016-12" db="EMBL/GenBank/DDBJ databases">
        <title>Genome sequencing of Methylocaldum marinum.</title>
        <authorList>
            <person name="Takeuchi M."/>
            <person name="Kamagata Y."/>
            <person name="Hiraoka S."/>
            <person name="Oshima K."/>
            <person name="Hattori M."/>
            <person name="Iwasaki W."/>
        </authorList>
    </citation>
    <scope>NUCLEOTIDE SEQUENCE [LARGE SCALE GENOMIC DNA]</scope>
    <source>
        <strain evidence="2 3">S8</strain>
    </source>
</reference>
<dbReference type="Gene3D" id="3.30.830.10">
    <property type="entry name" value="Metalloenzyme, LuxS/M16 peptidase-like"/>
    <property type="match status" value="4"/>
</dbReference>
<dbReference type="InterPro" id="IPR007863">
    <property type="entry name" value="Peptidase_M16_C"/>
</dbReference>
<dbReference type="AlphaFoldDB" id="A0A250KNB2"/>
<name>A0A250KNB2_9GAMM</name>
<keyword evidence="3" id="KW-1185">Reference proteome</keyword>
<dbReference type="OrthoDB" id="9762027at2"/>
<dbReference type="InterPro" id="IPR055130">
    <property type="entry name" value="PreP_C"/>
</dbReference>
<dbReference type="KEGG" id="mmai:sS8_1074"/>
<dbReference type="InterPro" id="IPR011765">
    <property type="entry name" value="Pept_M16_N"/>
</dbReference>
<dbReference type="Pfam" id="PF22516">
    <property type="entry name" value="PreP_C"/>
    <property type="match status" value="1"/>
</dbReference>
<dbReference type="FunFam" id="3.30.830.10:FF:000011">
    <property type="entry name" value="Presequence protease, mitochondrial"/>
    <property type="match status" value="1"/>
</dbReference>